<evidence type="ECO:0008006" key="3">
    <source>
        <dbReference type="Google" id="ProtNLM"/>
    </source>
</evidence>
<dbReference type="EMBL" id="AP014685">
    <property type="protein sequence ID" value="BAR61799.1"/>
    <property type="molecule type" value="Genomic_DNA"/>
</dbReference>
<proteinExistence type="predicted"/>
<organism evidence="1 2">
    <name type="scientific">Bradyrhizobium diazoefficiens</name>
    <dbReference type="NCBI Taxonomy" id="1355477"/>
    <lineage>
        <taxon>Bacteria</taxon>
        <taxon>Pseudomonadati</taxon>
        <taxon>Pseudomonadota</taxon>
        <taxon>Alphaproteobacteria</taxon>
        <taxon>Hyphomicrobiales</taxon>
        <taxon>Nitrobacteraceae</taxon>
        <taxon>Bradyrhizobium</taxon>
    </lineage>
</organism>
<dbReference type="Proteomes" id="UP000063308">
    <property type="component" value="Chromosome"/>
</dbReference>
<accession>A0A0E4FYA6</accession>
<reference evidence="1 2" key="1">
    <citation type="submission" date="2014-11" db="EMBL/GenBank/DDBJ databases">
        <title>Symbiosis island explosion on the genome of extra-slow-growing strains of soybean bradyrhizobia with massive insertion sequences.</title>
        <authorList>
            <person name="Iida T."/>
            <person name="Minamisawa K."/>
        </authorList>
    </citation>
    <scope>NUCLEOTIDE SEQUENCE [LARGE SCALE GENOMIC DNA]</scope>
    <source>
        <strain evidence="1 2">NK6</strain>
    </source>
</reference>
<evidence type="ECO:0000313" key="2">
    <source>
        <dbReference type="Proteomes" id="UP000063308"/>
    </source>
</evidence>
<name>A0A0E4FYA6_9BRAD</name>
<sequence>MGNNASVKQFKTDMQSLAAQMKRNMRNDLVAQGTELVGNIQLAIEHNETYHLHDSVRMKDVSTDTKPTVLVLAGGSKTTKYTAAGPFDYALAEEFGTVKETARPFFYSTVRMYKNGFREGVRETFEETIAENNKVRATRTAGHSGAYRGAFTLRR</sequence>
<dbReference type="RefSeq" id="WP_060911910.1">
    <property type="nucleotide sequence ID" value="NZ_AP022639.1"/>
</dbReference>
<protein>
    <recommendedName>
        <fullName evidence="3">HK97 gp10 family phage protein</fullName>
    </recommendedName>
</protein>
<dbReference type="AlphaFoldDB" id="A0A0E4FYA6"/>
<evidence type="ECO:0000313" key="1">
    <source>
        <dbReference type="EMBL" id="BAR61799.1"/>
    </source>
</evidence>
<gene>
    <name evidence="1" type="ORF">NK6_8650</name>
</gene>